<dbReference type="InterPro" id="IPR001227">
    <property type="entry name" value="Ac_transferase_dom_sf"/>
</dbReference>
<dbReference type="NCBIfam" id="TIGR00128">
    <property type="entry name" value="fabD"/>
    <property type="match status" value="1"/>
</dbReference>
<keyword evidence="4 6" id="KW-0012">Acyltransferase</keyword>
<keyword evidence="9" id="KW-1185">Reference proteome</keyword>
<dbReference type="InterPro" id="IPR024925">
    <property type="entry name" value="Malonyl_CoA-ACP_transAc"/>
</dbReference>
<gene>
    <name evidence="8" type="ORF">FHS82_001188</name>
</gene>
<reference evidence="8 9" key="1">
    <citation type="submission" date="2020-03" db="EMBL/GenBank/DDBJ databases">
        <title>Genomic Encyclopedia of Type Strains, Phase IV (KMG-IV): sequencing the most valuable type-strain genomes for metagenomic binning, comparative biology and taxonomic classification.</title>
        <authorList>
            <person name="Goeker M."/>
        </authorList>
    </citation>
    <scope>NUCLEOTIDE SEQUENCE [LARGE SCALE GENOMIC DNA]</scope>
    <source>
        <strain evidence="8 9">DSM 103870</strain>
    </source>
</reference>
<comment type="catalytic activity">
    <reaction evidence="5 6">
        <text>holo-[ACP] + malonyl-CoA = malonyl-[ACP] + CoA</text>
        <dbReference type="Rhea" id="RHEA:41792"/>
        <dbReference type="Rhea" id="RHEA-COMP:9623"/>
        <dbReference type="Rhea" id="RHEA-COMP:9685"/>
        <dbReference type="ChEBI" id="CHEBI:57287"/>
        <dbReference type="ChEBI" id="CHEBI:57384"/>
        <dbReference type="ChEBI" id="CHEBI:64479"/>
        <dbReference type="ChEBI" id="CHEBI:78449"/>
        <dbReference type="EC" id="2.3.1.39"/>
    </reaction>
</comment>
<dbReference type="SMART" id="SM00827">
    <property type="entry name" value="PKS_AT"/>
    <property type="match status" value="1"/>
</dbReference>
<accession>A0ABX0UWN6</accession>
<keyword evidence="3 6" id="KW-0808">Transferase</keyword>
<name>A0ABX0UWN6_9HYPH</name>
<evidence type="ECO:0000313" key="9">
    <source>
        <dbReference type="Proteomes" id="UP001429580"/>
    </source>
</evidence>
<proteinExistence type="inferred from homology"/>
<feature type="domain" description="Malonyl-CoA:ACP transacylase (MAT)" evidence="7">
    <location>
        <begin position="19"/>
        <end position="318"/>
    </location>
</feature>
<organism evidence="8 9">
    <name type="scientific">Pseudochelatococcus lubricantis</name>
    <dbReference type="NCBI Taxonomy" id="1538102"/>
    <lineage>
        <taxon>Bacteria</taxon>
        <taxon>Pseudomonadati</taxon>
        <taxon>Pseudomonadota</taxon>
        <taxon>Alphaproteobacteria</taxon>
        <taxon>Hyphomicrobiales</taxon>
        <taxon>Chelatococcaceae</taxon>
        <taxon>Pseudochelatococcus</taxon>
    </lineage>
</organism>
<dbReference type="InterPro" id="IPR016035">
    <property type="entry name" value="Acyl_Trfase/lysoPLipase"/>
</dbReference>
<evidence type="ECO:0000256" key="4">
    <source>
        <dbReference type="ARBA" id="ARBA00023315"/>
    </source>
</evidence>
<evidence type="ECO:0000256" key="3">
    <source>
        <dbReference type="ARBA" id="ARBA00022679"/>
    </source>
</evidence>
<dbReference type="EMBL" id="JAASQI010000002">
    <property type="protein sequence ID" value="NIJ57362.1"/>
    <property type="molecule type" value="Genomic_DNA"/>
</dbReference>
<dbReference type="EC" id="2.3.1.39" evidence="1 6"/>
<evidence type="ECO:0000313" key="8">
    <source>
        <dbReference type="EMBL" id="NIJ57362.1"/>
    </source>
</evidence>
<evidence type="ECO:0000256" key="2">
    <source>
        <dbReference type="ARBA" id="ARBA00018953"/>
    </source>
</evidence>
<dbReference type="Pfam" id="PF00698">
    <property type="entry name" value="Acyl_transf_1"/>
    <property type="match status" value="1"/>
</dbReference>
<dbReference type="PANTHER" id="PTHR42681">
    <property type="entry name" value="MALONYL-COA-ACYL CARRIER PROTEIN TRANSACYLASE, MITOCHONDRIAL"/>
    <property type="match status" value="1"/>
</dbReference>
<dbReference type="Gene3D" id="3.40.366.10">
    <property type="entry name" value="Malonyl-Coenzyme A Acyl Carrier Protein, domain 2"/>
    <property type="match status" value="1"/>
</dbReference>
<comment type="caution">
    <text evidence="8">The sequence shown here is derived from an EMBL/GenBank/DDBJ whole genome shotgun (WGS) entry which is preliminary data.</text>
</comment>
<evidence type="ECO:0000256" key="1">
    <source>
        <dbReference type="ARBA" id="ARBA00013258"/>
    </source>
</evidence>
<dbReference type="SUPFAM" id="SSF52151">
    <property type="entry name" value="FabD/lysophospholipase-like"/>
    <property type="match status" value="1"/>
</dbReference>
<dbReference type="GO" id="GO:0004314">
    <property type="term" value="F:[acyl-carrier-protein] S-malonyltransferase activity"/>
    <property type="evidence" value="ECO:0007669"/>
    <property type="project" value="UniProtKB-EC"/>
</dbReference>
<dbReference type="SUPFAM" id="SSF55048">
    <property type="entry name" value="Probable ACP-binding domain of malonyl-CoA ACP transacylase"/>
    <property type="match status" value="1"/>
</dbReference>
<evidence type="ECO:0000259" key="7">
    <source>
        <dbReference type="SMART" id="SM00827"/>
    </source>
</evidence>
<sequence length="330" mass="33827">MIGEDSELRAVAGMAIALTFPGQGSQTPGMGKSLAENFAVARRVFEEVDDALGQHLSQVIWEGPADELSLTVNTQPALMAVSLAVVRVLESESDLDVAEDVAFVAGHSLGEYSALAAAGALTLADTARLLRVRGEAMQQAVPVGEGAMAALLGLEFKEASAIAQEAAQQDVCAAANDNGPGQVVVSGHVAAVNRAIAIAQARGAKRAILLPVSAPFHCPLMQPAAERMRAALASVSMADPLVPVFANVLAAPISSPADIRDALVAQVTGTVRWRESVTAMAQEGVDAFIELGAGKVLTGLAKRIAPTARGLSVGAPDDIAGFLSILALAR</sequence>
<dbReference type="InterPro" id="IPR014043">
    <property type="entry name" value="Acyl_transferase_dom"/>
</dbReference>
<dbReference type="InterPro" id="IPR016036">
    <property type="entry name" value="Malonyl_transacylase_ACP-bd"/>
</dbReference>
<dbReference type="Proteomes" id="UP001429580">
    <property type="component" value="Unassembled WGS sequence"/>
</dbReference>
<comment type="similarity">
    <text evidence="6">Belongs to the fabD family.</text>
</comment>
<dbReference type="InterPro" id="IPR004410">
    <property type="entry name" value="Malonyl_CoA-ACP_transAc_FabD"/>
</dbReference>
<dbReference type="InterPro" id="IPR050858">
    <property type="entry name" value="Mal-CoA-ACP_Trans/PKS_FabD"/>
</dbReference>
<protein>
    <recommendedName>
        <fullName evidence="2 6">Malonyl CoA-acyl carrier protein transacylase</fullName>
        <ecNumber evidence="1 6">2.3.1.39</ecNumber>
    </recommendedName>
</protein>
<evidence type="ECO:0000256" key="5">
    <source>
        <dbReference type="ARBA" id="ARBA00048462"/>
    </source>
</evidence>
<dbReference type="PANTHER" id="PTHR42681:SF1">
    <property type="entry name" value="MALONYL-COA-ACYL CARRIER PROTEIN TRANSACYLASE, MITOCHONDRIAL"/>
    <property type="match status" value="1"/>
</dbReference>
<evidence type="ECO:0000256" key="6">
    <source>
        <dbReference type="PIRNR" id="PIRNR000446"/>
    </source>
</evidence>
<dbReference type="Gene3D" id="3.30.70.250">
    <property type="entry name" value="Malonyl-CoA ACP transacylase, ACP-binding"/>
    <property type="match status" value="1"/>
</dbReference>
<dbReference type="PIRSF" id="PIRSF000446">
    <property type="entry name" value="Mct"/>
    <property type="match status" value="1"/>
</dbReference>